<evidence type="ECO:0000313" key="2">
    <source>
        <dbReference type="Proteomes" id="UP000800200"/>
    </source>
</evidence>
<sequence>MFQWYKRADRCYVYLSDLPDDWLRLSDKNSHAFHSGLQACRWFTRCWTLQELIAPNSVLFYSSTWKLVGSKQDLLEPISDITRVDPLVLSNKCELHELSVAKKLSWAAHRQTRRIEDQAYCLLGLLDVNISLIYGEGEKSFMRLQDELLKLSADASLFLWFRGIDSGILAPSPRHFHPCGKIVPVRWMKISHSWEMTHRGLRITLPILQPSRRGANATSLGILACRTEDDYTSVL</sequence>
<reference evidence="1" key="1">
    <citation type="journal article" date="2020" name="Stud. Mycol.">
        <title>101 Dothideomycetes genomes: a test case for predicting lifestyles and emergence of pathogens.</title>
        <authorList>
            <person name="Haridas S."/>
            <person name="Albert R."/>
            <person name="Binder M."/>
            <person name="Bloem J."/>
            <person name="Labutti K."/>
            <person name="Salamov A."/>
            <person name="Andreopoulos B."/>
            <person name="Baker S."/>
            <person name="Barry K."/>
            <person name="Bills G."/>
            <person name="Bluhm B."/>
            <person name="Cannon C."/>
            <person name="Castanera R."/>
            <person name="Culley D."/>
            <person name="Daum C."/>
            <person name="Ezra D."/>
            <person name="Gonzalez J."/>
            <person name="Henrissat B."/>
            <person name="Kuo A."/>
            <person name="Liang C."/>
            <person name="Lipzen A."/>
            <person name="Lutzoni F."/>
            <person name="Magnuson J."/>
            <person name="Mondo S."/>
            <person name="Nolan M."/>
            <person name="Ohm R."/>
            <person name="Pangilinan J."/>
            <person name="Park H.-J."/>
            <person name="Ramirez L."/>
            <person name="Alfaro M."/>
            <person name="Sun H."/>
            <person name="Tritt A."/>
            <person name="Yoshinaga Y."/>
            <person name="Zwiers L.-H."/>
            <person name="Turgeon B."/>
            <person name="Goodwin S."/>
            <person name="Spatafora J."/>
            <person name="Crous P."/>
            <person name="Grigoriev I."/>
        </authorList>
    </citation>
    <scope>NUCLEOTIDE SEQUENCE</scope>
    <source>
        <strain evidence="1">CBS 207.26</strain>
    </source>
</reference>
<gene>
    <name evidence="1" type="ORF">K469DRAFT_645047</name>
</gene>
<evidence type="ECO:0000313" key="1">
    <source>
        <dbReference type="EMBL" id="KAF2176903.1"/>
    </source>
</evidence>
<proteinExistence type="predicted"/>
<dbReference type="EMBL" id="ML994698">
    <property type="protein sequence ID" value="KAF2176903.1"/>
    <property type="molecule type" value="Genomic_DNA"/>
</dbReference>
<dbReference type="AlphaFoldDB" id="A0A6A6DD37"/>
<dbReference type="Proteomes" id="UP000800200">
    <property type="component" value="Unassembled WGS sequence"/>
</dbReference>
<feature type="non-terminal residue" evidence="1">
    <location>
        <position position="235"/>
    </location>
</feature>
<protein>
    <recommendedName>
        <fullName evidence="3">Heterokaryon incompatibility domain-containing protein</fullName>
    </recommendedName>
</protein>
<name>A0A6A6DD37_9PEZI</name>
<dbReference type="PANTHER" id="PTHR10622:SF12">
    <property type="entry name" value="HET DOMAIN-CONTAINING PROTEIN"/>
    <property type="match status" value="1"/>
</dbReference>
<dbReference type="PANTHER" id="PTHR10622">
    <property type="entry name" value="HET DOMAIN-CONTAINING PROTEIN"/>
    <property type="match status" value="1"/>
</dbReference>
<keyword evidence="2" id="KW-1185">Reference proteome</keyword>
<dbReference type="OrthoDB" id="20872at2759"/>
<organism evidence="1 2">
    <name type="scientific">Zopfia rhizophila CBS 207.26</name>
    <dbReference type="NCBI Taxonomy" id="1314779"/>
    <lineage>
        <taxon>Eukaryota</taxon>
        <taxon>Fungi</taxon>
        <taxon>Dikarya</taxon>
        <taxon>Ascomycota</taxon>
        <taxon>Pezizomycotina</taxon>
        <taxon>Dothideomycetes</taxon>
        <taxon>Dothideomycetes incertae sedis</taxon>
        <taxon>Zopfiaceae</taxon>
        <taxon>Zopfia</taxon>
    </lineage>
</organism>
<evidence type="ECO:0008006" key="3">
    <source>
        <dbReference type="Google" id="ProtNLM"/>
    </source>
</evidence>
<accession>A0A6A6DD37</accession>